<evidence type="ECO:0000313" key="2">
    <source>
        <dbReference type="EMBL" id="RHZ68884.1"/>
    </source>
</evidence>
<keyword evidence="3" id="KW-1185">Reference proteome</keyword>
<reference evidence="2 3" key="1">
    <citation type="submission" date="2018-08" db="EMBL/GenBank/DDBJ databases">
        <title>Genome and evolution of the arbuscular mycorrhizal fungus Diversispora epigaea (formerly Glomus versiforme) and its bacterial endosymbionts.</title>
        <authorList>
            <person name="Sun X."/>
            <person name="Fei Z."/>
            <person name="Harrison M."/>
        </authorList>
    </citation>
    <scope>NUCLEOTIDE SEQUENCE [LARGE SCALE GENOMIC DNA]</scope>
    <source>
        <strain evidence="2 3">IT104</strain>
    </source>
</reference>
<gene>
    <name evidence="2" type="ORF">Glove_292g13</name>
</gene>
<proteinExistence type="predicted"/>
<comment type="caution">
    <text evidence="2">The sequence shown here is derived from an EMBL/GenBank/DDBJ whole genome shotgun (WGS) entry which is preliminary data.</text>
</comment>
<feature type="region of interest" description="Disordered" evidence="1">
    <location>
        <begin position="350"/>
        <end position="404"/>
    </location>
</feature>
<feature type="compositionally biased region" description="Acidic residues" evidence="1">
    <location>
        <begin position="290"/>
        <end position="299"/>
    </location>
</feature>
<dbReference type="Proteomes" id="UP000266861">
    <property type="component" value="Unassembled WGS sequence"/>
</dbReference>
<dbReference type="OrthoDB" id="2380463at2759"/>
<protein>
    <submittedName>
        <fullName evidence="2">Uncharacterized protein</fullName>
    </submittedName>
</protein>
<feature type="compositionally biased region" description="Low complexity" evidence="1">
    <location>
        <begin position="350"/>
        <end position="361"/>
    </location>
</feature>
<sequence length="404" mass="45802">MSRMRNRSIFASAIAGLPVFTTPSTSIASRRTRPGTEPTAPFVVEKEEEREATRKEINVSESYMKRLIAKIDSLDKKMNSLLKEQIDIKKRLKNIELLSEINNDPNFSKDVITRVTTNVFKVNIFPSEKNLKEETESVIRKSFPDIYESMDSRHHSSFFKKIKTKLLEKLRGMQGGIASRVKSAIFEIFGESQLPRIDFQSSLAEINSWKSDQRVKDAYRNLFEVFSDNCTYMEIILDRVWRSKKKISNMYIAWGVAIAQLFLNPKWKLQNKLPLKPGDGELEAEHTTEEESEEWEEEERSPKRRRTSGGRVLSPRLGSPRLGSGSPRLASSQLVSPRLASSRLLVSPRLASSRLVSSRPVSPRPVSPRPVSPRLFESPDTPDTTREEGDTTGGDTEGAEIVGQ</sequence>
<organism evidence="2 3">
    <name type="scientific">Diversispora epigaea</name>
    <dbReference type="NCBI Taxonomy" id="1348612"/>
    <lineage>
        <taxon>Eukaryota</taxon>
        <taxon>Fungi</taxon>
        <taxon>Fungi incertae sedis</taxon>
        <taxon>Mucoromycota</taxon>
        <taxon>Glomeromycotina</taxon>
        <taxon>Glomeromycetes</taxon>
        <taxon>Diversisporales</taxon>
        <taxon>Diversisporaceae</taxon>
        <taxon>Diversispora</taxon>
    </lineage>
</organism>
<feature type="compositionally biased region" description="Pro residues" evidence="1">
    <location>
        <begin position="362"/>
        <end position="371"/>
    </location>
</feature>
<dbReference type="EMBL" id="PQFF01000266">
    <property type="protein sequence ID" value="RHZ68884.1"/>
    <property type="molecule type" value="Genomic_DNA"/>
</dbReference>
<evidence type="ECO:0000313" key="3">
    <source>
        <dbReference type="Proteomes" id="UP000266861"/>
    </source>
</evidence>
<name>A0A397I685_9GLOM</name>
<dbReference type="AlphaFoldDB" id="A0A397I685"/>
<accession>A0A397I685</accession>
<feature type="region of interest" description="Disordered" evidence="1">
    <location>
        <begin position="276"/>
        <end position="334"/>
    </location>
</feature>
<evidence type="ECO:0000256" key="1">
    <source>
        <dbReference type="SAM" id="MobiDB-lite"/>
    </source>
</evidence>